<dbReference type="RefSeq" id="WP_132805316.1">
    <property type="nucleotide sequence ID" value="NZ_SMAK01000002.1"/>
</dbReference>
<sequence length="307" mass="33096">MSDRARAYLVLVLMPMFFSTNIVIGRAAVATVEPWTLAFWRWVLASLILLPFAWRGIRLHRAALLEQWRLIALLGFLGMVVCGGGVYLSLTSTTATNGTLIYTSSPVFVLLLEAIFRGQKIVLRQVVGIVLAVLGVVMIVLRGELARLLALELNIGDLGIALAAFAWAVYSVILKRPVFRTLPTVPLFFAISSAGALMLLPFMAYELVGTGRLPTSAAAWTSILGLAVLSSVLPFLAYQYGVKIVGPSITSVFLYFLPVYGVSFAAIFLGESFHAYHAAGFILVMAGVVLATAPLDAIRARRTSTAG</sequence>
<evidence type="ECO:0000256" key="3">
    <source>
        <dbReference type="ARBA" id="ARBA00022692"/>
    </source>
</evidence>
<name>A0A4V2UZU2_9HYPH</name>
<feature type="transmembrane region" description="Helical" evidence="6">
    <location>
        <begin position="185"/>
        <end position="205"/>
    </location>
</feature>
<dbReference type="PANTHER" id="PTHR32322:SF2">
    <property type="entry name" value="EAMA DOMAIN-CONTAINING PROTEIN"/>
    <property type="match status" value="1"/>
</dbReference>
<proteinExistence type="inferred from homology"/>
<comment type="caution">
    <text evidence="8">The sequence shown here is derived from an EMBL/GenBank/DDBJ whole genome shotgun (WGS) entry which is preliminary data.</text>
</comment>
<evidence type="ECO:0000259" key="7">
    <source>
        <dbReference type="Pfam" id="PF00892"/>
    </source>
</evidence>
<dbReference type="InterPro" id="IPR050638">
    <property type="entry name" value="AA-Vitamin_Transporters"/>
</dbReference>
<dbReference type="Pfam" id="PF00892">
    <property type="entry name" value="EamA"/>
    <property type="match status" value="2"/>
</dbReference>
<evidence type="ECO:0000256" key="5">
    <source>
        <dbReference type="ARBA" id="ARBA00023136"/>
    </source>
</evidence>
<feature type="domain" description="EamA" evidence="7">
    <location>
        <begin position="155"/>
        <end position="291"/>
    </location>
</feature>
<dbReference type="AlphaFoldDB" id="A0A4V2UZU2"/>
<organism evidence="8 9">
    <name type="scientific">Tepidamorphus gemmatus</name>
    <dbReference type="NCBI Taxonomy" id="747076"/>
    <lineage>
        <taxon>Bacteria</taxon>
        <taxon>Pseudomonadati</taxon>
        <taxon>Pseudomonadota</taxon>
        <taxon>Alphaproteobacteria</taxon>
        <taxon>Hyphomicrobiales</taxon>
        <taxon>Tepidamorphaceae</taxon>
        <taxon>Tepidamorphus</taxon>
    </lineage>
</organism>
<feature type="transmembrane region" description="Helical" evidence="6">
    <location>
        <begin position="121"/>
        <end position="141"/>
    </location>
</feature>
<comment type="subcellular location">
    <subcellularLocation>
        <location evidence="1">Membrane</location>
        <topology evidence="1">Multi-pass membrane protein</topology>
    </subcellularLocation>
</comment>
<keyword evidence="9" id="KW-1185">Reference proteome</keyword>
<feature type="transmembrane region" description="Helical" evidence="6">
    <location>
        <begin position="39"/>
        <end position="57"/>
    </location>
</feature>
<accession>A0A4V2UZU2</accession>
<feature type="transmembrane region" description="Helical" evidence="6">
    <location>
        <begin position="7"/>
        <end position="27"/>
    </location>
</feature>
<feature type="transmembrane region" description="Helical" evidence="6">
    <location>
        <begin position="100"/>
        <end position="116"/>
    </location>
</feature>
<protein>
    <submittedName>
        <fullName evidence="8">EamA domain-containing membrane protein RarD</fullName>
    </submittedName>
</protein>
<feature type="transmembrane region" description="Helical" evidence="6">
    <location>
        <begin position="69"/>
        <end position="88"/>
    </location>
</feature>
<evidence type="ECO:0000256" key="2">
    <source>
        <dbReference type="ARBA" id="ARBA00007362"/>
    </source>
</evidence>
<gene>
    <name evidence="8" type="ORF">EDC22_102228</name>
</gene>
<dbReference type="PANTHER" id="PTHR32322">
    <property type="entry name" value="INNER MEMBRANE TRANSPORTER"/>
    <property type="match status" value="1"/>
</dbReference>
<dbReference type="GO" id="GO:0016020">
    <property type="term" value="C:membrane"/>
    <property type="evidence" value="ECO:0007669"/>
    <property type="project" value="UniProtKB-SubCell"/>
</dbReference>
<keyword evidence="4 6" id="KW-1133">Transmembrane helix</keyword>
<dbReference type="InterPro" id="IPR037185">
    <property type="entry name" value="EmrE-like"/>
</dbReference>
<keyword evidence="5 6" id="KW-0472">Membrane</keyword>
<dbReference type="InterPro" id="IPR000620">
    <property type="entry name" value="EamA_dom"/>
</dbReference>
<reference evidence="8 9" key="1">
    <citation type="submission" date="2019-03" db="EMBL/GenBank/DDBJ databases">
        <title>Genomic Encyclopedia of Type Strains, Phase IV (KMG-IV): sequencing the most valuable type-strain genomes for metagenomic binning, comparative biology and taxonomic classification.</title>
        <authorList>
            <person name="Goeker M."/>
        </authorList>
    </citation>
    <scope>NUCLEOTIDE SEQUENCE [LARGE SCALE GENOMIC DNA]</scope>
    <source>
        <strain evidence="8 9">DSM 19345</strain>
    </source>
</reference>
<feature type="domain" description="EamA" evidence="7">
    <location>
        <begin position="7"/>
        <end position="140"/>
    </location>
</feature>
<feature type="transmembrane region" description="Helical" evidence="6">
    <location>
        <begin position="153"/>
        <end position="173"/>
    </location>
</feature>
<comment type="similarity">
    <text evidence="2">Belongs to the EamA transporter family.</text>
</comment>
<dbReference type="OrthoDB" id="4167046at2"/>
<feature type="transmembrane region" description="Helical" evidence="6">
    <location>
        <begin position="217"/>
        <end position="240"/>
    </location>
</feature>
<evidence type="ECO:0000256" key="4">
    <source>
        <dbReference type="ARBA" id="ARBA00022989"/>
    </source>
</evidence>
<feature type="transmembrane region" description="Helical" evidence="6">
    <location>
        <begin position="252"/>
        <end position="269"/>
    </location>
</feature>
<feature type="transmembrane region" description="Helical" evidence="6">
    <location>
        <begin position="275"/>
        <end position="295"/>
    </location>
</feature>
<evidence type="ECO:0000313" key="9">
    <source>
        <dbReference type="Proteomes" id="UP000295678"/>
    </source>
</evidence>
<dbReference type="EMBL" id="SMAK01000002">
    <property type="protein sequence ID" value="TCT12543.1"/>
    <property type="molecule type" value="Genomic_DNA"/>
</dbReference>
<evidence type="ECO:0000313" key="8">
    <source>
        <dbReference type="EMBL" id="TCT12543.1"/>
    </source>
</evidence>
<dbReference type="Proteomes" id="UP000295678">
    <property type="component" value="Unassembled WGS sequence"/>
</dbReference>
<keyword evidence="3 6" id="KW-0812">Transmembrane</keyword>
<dbReference type="SUPFAM" id="SSF103481">
    <property type="entry name" value="Multidrug resistance efflux transporter EmrE"/>
    <property type="match status" value="2"/>
</dbReference>
<evidence type="ECO:0000256" key="1">
    <source>
        <dbReference type="ARBA" id="ARBA00004141"/>
    </source>
</evidence>
<evidence type="ECO:0000256" key="6">
    <source>
        <dbReference type="SAM" id="Phobius"/>
    </source>
</evidence>